<name>A0A3S1BPZ7_ELYCH</name>
<comment type="caution">
    <text evidence="1">The sequence shown here is derived from an EMBL/GenBank/DDBJ whole genome shotgun (WGS) entry which is preliminary data.</text>
</comment>
<sequence>MEGVEFQFYGAPCLQHTNYVFYKAFKYKQENRSKILAQGDFFFLKILQEIPLCIAEVELIWEDKASNQQLSSLRLYFRPEHTPDGRQDDTGNDEMLALGERIVLRLDDLVPLIQEDVKWLYGSDSPCSGGGVSKTSSDGAPLKHIYIERASLKHM</sequence>
<reference evidence="1 2" key="1">
    <citation type="submission" date="2019-01" db="EMBL/GenBank/DDBJ databases">
        <title>A draft genome assembly of the solar-powered sea slug Elysia chlorotica.</title>
        <authorList>
            <person name="Cai H."/>
            <person name="Li Q."/>
            <person name="Fang X."/>
            <person name="Li J."/>
            <person name="Curtis N.E."/>
            <person name="Altenburger A."/>
            <person name="Shibata T."/>
            <person name="Feng M."/>
            <person name="Maeda T."/>
            <person name="Schwartz J.A."/>
            <person name="Shigenobu S."/>
            <person name="Lundholm N."/>
            <person name="Nishiyama T."/>
            <person name="Yang H."/>
            <person name="Hasebe M."/>
            <person name="Li S."/>
            <person name="Pierce S.K."/>
            <person name="Wang J."/>
        </authorList>
    </citation>
    <scope>NUCLEOTIDE SEQUENCE [LARGE SCALE GENOMIC DNA]</scope>
    <source>
        <strain evidence="1">EC2010</strain>
        <tissue evidence="1">Whole organism of an adult</tissue>
    </source>
</reference>
<organism evidence="1 2">
    <name type="scientific">Elysia chlorotica</name>
    <name type="common">Eastern emerald elysia</name>
    <name type="synonym">Sea slug</name>
    <dbReference type="NCBI Taxonomy" id="188477"/>
    <lineage>
        <taxon>Eukaryota</taxon>
        <taxon>Metazoa</taxon>
        <taxon>Spiralia</taxon>
        <taxon>Lophotrochozoa</taxon>
        <taxon>Mollusca</taxon>
        <taxon>Gastropoda</taxon>
        <taxon>Heterobranchia</taxon>
        <taxon>Euthyneura</taxon>
        <taxon>Panpulmonata</taxon>
        <taxon>Sacoglossa</taxon>
        <taxon>Placobranchoidea</taxon>
        <taxon>Plakobranchidae</taxon>
        <taxon>Elysia</taxon>
    </lineage>
</organism>
<proteinExistence type="predicted"/>
<evidence type="ECO:0008006" key="3">
    <source>
        <dbReference type="Google" id="ProtNLM"/>
    </source>
</evidence>
<dbReference type="Gene3D" id="2.30.30.490">
    <property type="match status" value="1"/>
</dbReference>
<dbReference type="OrthoDB" id="1938591at2759"/>
<dbReference type="InterPro" id="IPR043151">
    <property type="entry name" value="BAH_sf"/>
</dbReference>
<keyword evidence="2" id="KW-1185">Reference proteome</keyword>
<protein>
    <recommendedName>
        <fullName evidence="3">AT-rich interactive domain-containing protein 5B</fullName>
    </recommendedName>
</protein>
<dbReference type="Proteomes" id="UP000271974">
    <property type="component" value="Unassembled WGS sequence"/>
</dbReference>
<evidence type="ECO:0000313" key="1">
    <source>
        <dbReference type="EMBL" id="RUS72023.1"/>
    </source>
</evidence>
<dbReference type="STRING" id="188477.A0A3S1BPZ7"/>
<accession>A0A3S1BPZ7</accession>
<gene>
    <name evidence="1" type="ORF">EGW08_020207</name>
</gene>
<evidence type="ECO:0000313" key="2">
    <source>
        <dbReference type="Proteomes" id="UP000271974"/>
    </source>
</evidence>
<dbReference type="AlphaFoldDB" id="A0A3S1BPZ7"/>
<dbReference type="EMBL" id="RQTK01001126">
    <property type="protein sequence ID" value="RUS72023.1"/>
    <property type="molecule type" value="Genomic_DNA"/>
</dbReference>